<sequence>LDNRSVSSHGLKDTKSERRLLRSFRHPHHKDGTVEKDKSNQMGRYAHLEQKVCVDTYALDSAQNVSYSGNKKSPFFRVQCNQCAMYFESVSSYNSHMEKYHNVNIVKECDICKKQFSTEKILLFHKSHSHNLLKCSRCGAELAKDVFASHVLSVHRDDKVSEVLKNSVSHSVAIKYTCRFCNASFREKCLVKTHLATHLGVSGEEISEELLAAQFILGCEMVATPVECQRNIQDSVQVKSEPEEMPFNEDKSFGMGTKNSHSSCTNVKKVNPNMDAISSEYQACTSATAYDTKIFTSIPKMSCNITEYHADNVDVNMIPKCPRCEYIGRSQSIMLEHFKDMHSNLLQCPYNCIALFSTKAELVSHQQEAHSRETKDGRYEAHKREMKDRREVHSRDAKDRRDFSCQYCGNVYQVQNNLQKHEKRCPKGPEPLSIQRKFKCDQCSKEFAKSHYFTAHKRSHIIFSCPECPVNHPTKDKLMRHFKRYHNDKFRCRYKCIQLFTSKEKLSKHYKDLHKTEPFKCTYCGQQYELEGFYLNHLDKCTSCPPEKRPVHECGSCLKVFASREEFDHHIKGCKRVVTSADDKNADAIETSEVACTDPKQYESSDPLLIRGTKQEEIEYSENCCIETQKCKPLSSTDFQITLPDVAEYSYFCQYCNTSFYNWYTAAKHLCNTHRDILHDMVVVEMQCKFCEKSFKYPVNLCAHMIKHFLSLRLWDDLVPRNLTDMIHTKSYCWICCIPFQTKSKYHCQKRRCCIKSVLKSPSIEDTGSFNCKLCKKEFFDRHDYWQHVEDIHIASLSEDIEIKVGEDAGNKIQQTTCTTCHMRFNDDQRLYLHLASHILGEPPGKSSKSILPISIEHISFKENKATNMKLKEKLEGHKRGQTEENIKASYMEGGILANIIEENKATLSSESSPSYMHNEALKDLDMYVEDCT</sequence>
<evidence type="ECO:0000256" key="6">
    <source>
        <dbReference type="PROSITE-ProRule" id="PRU00042"/>
    </source>
</evidence>
<keyword evidence="4" id="KW-0862">Zinc</keyword>
<dbReference type="GO" id="GO:0008270">
    <property type="term" value="F:zinc ion binding"/>
    <property type="evidence" value="ECO:0007669"/>
    <property type="project" value="UniProtKB-KW"/>
</dbReference>
<dbReference type="GO" id="GO:0009055">
    <property type="term" value="F:electron transfer activity"/>
    <property type="evidence" value="ECO:0007669"/>
    <property type="project" value="InterPro"/>
</dbReference>
<dbReference type="InterPro" id="IPR013087">
    <property type="entry name" value="Znf_C2H2_type"/>
</dbReference>
<evidence type="ECO:0000259" key="9">
    <source>
        <dbReference type="PROSITE" id="PS50157"/>
    </source>
</evidence>
<comment type="caution">
    <text evidence="11">The sequence shown here is derived from an EMBL/GenBank/DDBJ whole genome shotgun (WGS) entry which is preliminary data.</text>
</comment>
<dbReference type="PANTHER" id="PTHR24379:SF121">
    <property type="entry name" value="C2H2-TYPE DOMAIN-CONTAINING PROTEIN"/>
    <property type="match status" value="1"/>
</dbReference>
<feature type="domain" description="Cytochrome c" evidence="10">
    <location>
        <begin position="801"/>
        <end position="933"/>
    </location>
</feature>
<dbReference type="AlphaFoldDB" id="A0AAN8WAJ4"/>
<feature type="domain" description="C2H2-type" evidence="9">
    <location>
        <begin position="438"/>
        <end position="460"/>
    </location>
</feature>
<dbReference type="Gene3D" id="3.30.160.60">
    <property type="entry name" value="Classic Zinc Finger"/>
    <property type="match status" value="4"/>
</dbReference>
<dbReference type="Pfam" id="PF00096">
    <property type="entry name" value="zf-C2H2"/>
    <property type="match status" value="1"/>
</dbReference>
<feature type="domain" description="C2H2-type" evidence="9">
    <location>
        <begin position="816"/>
        <end position="843"/>
    </location>
</feature>
<feature type="region of interest" description="Disordered" evidence="8">
    <location>
        <begin position="1"/>
        <end position="38"/>
    </location>
</feature>
<feature type="domain" description="C2H2-type" evidence="9">
    <location>
        <begin position="403"/>
        <end position="431"/>
    </location>
</feature>
<evidence type="ECO:0000313" key="11">
    <source>
        <dbReference type="EMBL" id="KAK6996384.1"/>
    </source>
</evidence>
<dbReference type="PROSITE" id="PS00028">
    <property type="entry name" value="ZINC_FINGER_C2H2_1"/>
    <property type="match status" value="10"/>
</dbReference>
<evidence type="ECO:0000313" key="12">
    <source>
        <dbReference type="Proteomes" id="UP001381693"/>
    </source>
</evidence>
<gene>
    <name evidence="11" type="ORF">SK128_014321</name>
</gene>
<evidence type="ECO:0000256" key="4">
    <source>
        <dbReference type="ARBA" id="ARBA00022833"/>
    </source>
</evidence>
<feature type="non-terminal residue" evidence="11">
    <location>
        <position position="1"/>
    </location>
</feature>
<name>A0AAN8WAJ4_HALRR</name>
<keyword evidence="3 6" id="KW-0863">Zinc-finger</keyword>
<feature type="compositionally biased region" description="Basic and acidic residues" evidence="8">
    <location>
        <begin position="10"/>
        <end position="20"/>
    </location>
</feature>
<protein>
    <submittedName>
        <fullName evidence="11">Uncharacterized protein</fullName>
    </submittedName>
</protein>
<evidence type="ECO:0000256" key="1">
    <source>
        <dbReference type="ARBA" id="ARBA00022723"/>
    </source>
</evidence>
<evidence type="ECO:0000256" key="8">
    <source>
        <dbReference type="SAM" id="MobiDB-lite"/>
    </source>
</evidence>
<evidence type="ECO:0000256" key="3">
    <source>
        <dbReference type="ARBA" id="ARBA00022771"/>
    </source>
</evidence>
<keyword evidence="12" id="KW-1185">Reference proteome</keyword>
<evidence type="ECO:0000256" key="7">
    <source>
        <dbReference type="PROSITE-ProRule" id="PRU00433"/>
    </source>
</evidence>
<dbReference type="InterPro" id="IPR009056">
    <property type="entry name" value="Cyt_c-like_dom"/>
</dbReference>
<dbReference type="PANTHER" id="PTHR24379">
    <property type="entry name" value="KRAB AND ZINC FINGER DOMAIN-CONTAINING"/>
    <property type="match status" value="1"/>
</dbReference>
<dbReference type="Proteomes" id="UP001381693">
    <property type="component" value="Unassembled WGS sequence"/>
</dbReference>
<feature type="region of interest" description="Disordered" evidence="8">
    <location>
        <begin position="239"/>
        <end position="259"/>
    </location>
</feature>
<keyword evidence="1 7" id="KW-0479">Metal-binding</keyword>
<organism evidence="11 12">
    <name type="scientific">Halocaridina rubra</name>
    <name type="common">Hawaiian red shrimp</name>
    <dbReference type="NCBI Taxonomy" id="373956"/>
    <lineage>
        <taxon>Eukaryota</taxon>
        <taxon>Metazoa</taxon>
        <taxon>Ecdysozoa</taxon>
        <taxon>Arthropoda</taxon>
        <taxon>Crustacea</taxon>
        <taxon>Multicrustacea</taxon>
        <taxon>Malacostraca</taxon>
        <taxon>Eumalacostraca</taxon>
        <taxon>Eucarida</taxon>
        <taxon>Decapoda</taxon>
        <taxon>Pleocyemata</taxon>
        <taxon>Caridea</taxon>
        <taxon>Atyoidea</taxon>
        <taxon>Atyidae</taxon>
        <taxon>Halocaridina</taxon>
    </lineage>
</organism>
<evidence type="ECO:0000259" key="10">
    <source>
        <dbReference type="PROSITE" id="PS51007"/>
    </source>
</evidence>
<feature type="domain" description="C2H2-type" evidence="9">
    <location>
        <begin position="176"/>
        <end position="203"/>
    </location>
</feature>
<feature type="domain" description="C2H2-type" evidence="9">
    <location>
        <begin position="770"/>
        <end position="798"/>
    </location>
</feature>
<feature type="domain" description="C2H2-type" evidence="9">
    <location>
        <begin position="490"/>
        <end position="519"/>
    </location>
</feature>
<dbReference type="SMART" id="SM00355">
    <property type="entry name" value="ZnF_C2H2"/>
    <property type="match status" value="16"/>
</dbReference>
<evidence type="ECO:0000256" key="5">
    <source>
        <dbReference type="ARBA" id="ARBA00023004"/>
    </source>
</evidence>
<keyword evidence="2" id="KW-0677">Repeat</keyword>
<feature type="compositionally biased region" description="Basic and acidic residues" evidence="8">
    <location>
        <begin position="367"/>
        <end position="395"/>
    </location>
</feature>
<feature type="domain" description="C2H2-type" evidence="9">
    <location>
        <begin position="346"/>
        <end position="375"/>
    </location>
</feature>
<proteinExistence type="predicted"/>
<reference evidence="11 12" key="1">
    <citation type="submission" date="2023-11" db="EMBL/GenBank/DDBJ databases">
        <title>Halocaridina rubra genome assembly.</title>
        <authorList>
            <person name="Smith C."/>
        </authorList>
    </citation>
    <scope>NUCLEOTIDE SEQUENCE [LARGE SCALE GENOMIC DNA]</scope>
    <source>
        <strain evidence="11">EP-1</strain>
        <tissue evidence="11">Whole</tissue>
    </source>
</reference>
<dbReference type="InterPro" id="IPR036236">
    <property type="entry name" value="Znf_C2H2_sf"/>
</dbReference>
<keyword evidence="7" id="KW-0349">Heme</keyword>
<evidence type="ECO:0000256" key="2">
    <source>
        <dbReference type="ARBA" id="ARBA00022737"/>
    </source>
</evidence>
<dbReference type="PROSITE" id="PS51007">
    <property type="entry name" value="CYTC"/>
    <property type="match status" value="1"/>
</dbReference>
<feature type="region of interest" description="Disordered" evidence="8">
    <location>
        <begin position="366"/>
        <end position="395"/>
    </location>
</feature>
<accession>A0AAN8WAJ4</accession>
<dbReference type="EMBL" id="JAXCGZ010024211">
    <property type="protein sequence ID" value="KAK6996384.1"/>
    <property type="molecule type" value="Genomic_DNA"/>
</dbReference>
<dbReference type="GO" id="GO:0020037">
    <property type="term" value="F:heme binding"/>
    <property type="evidence" value="ECO:0007669"/>
    <property type="project" value="InterPro"/>
</dbReference>
<dbReference type="SUPFAM" id="SSF57667">
    <property type="entry name" value="beta-beta-alpha zinc fingers"/>
    <property type="match status" value="2"/>
</dbReference>
<dbReference type="PROSITE" id="PS50157">
    <property type="entry name" value="ZINC_FINGER_C2H2_2"/>
    <property type="match status" value="7"/>
</dbReference>
<keyword evidence="5 7" id="KW-0408">Iron</keyword>